<dbReference type="GO" id="GO:0160237">
    <property type="term" value="F:D-Ala-D-Ala dipeptidase activity"/>
    <property type="evidence" value="ECO:0007669"/>
    <property type="project" value="UniProtKB-EC"/>
</dbReference>
<keyword evidence="8 10" id="KW-0961">Cell wall biogenesis/degradation</keyword>
<dbReference type="PANTHER" id="PTHR43126">
    <property type="entry name" value="D-ALANYL-D-ALANINE DIPEPTIDASE"/>
    <property type="match status" value="1"/>
</dbReference>
<evidence type="ECO:0000256" key="9">
    <source>
        <dbReference type="HAMAP-Rule" id="MF_01924"/>
    </source>
</evidence>
<dbReference type="InterPro" id="IPR009045">
    <property type="entry name" value="Zn_M74/Hedgehog-like"/>
</dbReference>
<comment type="function">
    <text evidence="9 10">Catalyzes hydrolysis of the D-alanyl-D-alanine dipeptide.</text>
</comment>
<comment type="caution">
    <text evidence="11">The sequence shown here is derived from an EMBL/GenBank/DDBJ whole genome shotgun (WGS) entry which is preliminary data.</text>
</comment>
<feature type="active site" description="Proton donor/acceptor" evidence="9">
    <location>
        <position position="200"/>
    </location>
</feature>
<dbReference type="GO" id="GO:0006508">
    <property type="term" value="P:proteolysis"/>
    <property type="evidence" value="ECO:0007669"/>
    <property type="project" value="UniProtKB-KW"/>
</dbReference>
<dbReference type="AlphaFoldDB" id="A0A431UV43"/>
<evidence type="ECO:0000256" key="7">
    <source>
        <dbReference type="ARBA" id="ARBA00023049"/>
    </source>
</evidence>
<feature type="binding site" evidence="9">
    <location>
        <position position="137"/>
    </location>
    <ligand>
        <name>Zn(2+)</name>
        <dbReference type="ChEBI" id="CHEBI:29105"/>
        <note>catalytic</note>
    </ligand>
</feature>
<keyword evidence="6 9" id="KW-0224">Dipeptidase</keyword>
<evidence type="ECO:0000256" key="8">
    <source>
        <dbReference type="ARBA" id="ARBA00023316"/>
    </source>
</evidence>
<dbReference type="GO" id="GO:0008270">
    <property type="term" value="F:zinc ion binding"/>
    <property type="evidence" value="ECO:0007669"/>
    <property type="project" value="UniProtKB-UniRule"/>
</dbReference>
<protein>
    <recommendedName>
        <fullName evidence="9 10">D-alanyl-D-alanine dipeptidase</fullName>
        <shortName evidence="9 10">D-Ala-D-Ala dipeptidase</shortName>
        <ecNumber evidence="9 10">3.4.13.22</ecNumber>
    </recommendedName>
</protein>
<evidence type="ECO:0000256" key="10">
    <source>
        <dbReference type="PIRNR" id="PIRNR026671"/>
    </source>
</evidence>
<dbReference type="CDD" id="cd14843">
    <property type="entry name" value="D-Ala-D-Ala_dipeptidase_like"/>
    <property type="match status" value="1"/>
</dbReference>
<evidence type="ECO:0000313" key="11">
    <source>
        <dbReference type="EMBL" id="RTQ94503.1"/>
    </source>
</evidence>
<comment type="cofactor">
    <cofactor evidence="9">
        <name>Zn(2+)</name>
        <dbReference type="ChEBI" id="CHEBI:29105"/>
    </cofactor>
    <text evidence="9">Binds 1 zinc ion per subunit.</text>
</comment>
<organism evidence="11 12">
    <name type="scientific">Lysinibacillus telephonicus</name>
    <dbReference type="NCBI Taxonomy" id="1714840"/>
    <lineage>
        <taxon>Bacteria</taxon>
        <taxon>Bacillati</taxon>
        <taxon>Bacillota</taxon>
        <taxon>Bacilli</taxon>
        <taxon>Bacillales</taxon>
        <taxon>Bacillaceae</taxon>
        <taxon>Lysinibacillus</taxon>
    </lineage>
</organism>
<dbReference type="EC" id="3.4.13.22" evidence="9 10"/>
<evidence type="ECO:0000256" key="6">
    <source>
        <dbReference type="ARBA" id="ARBA00022997"/>
    </source>
</evidence>
<comment type="catalytic activity">
    <reaction evidence="1 9 10">
        <text>D-alanyl-D-alanine + H2O = 2 D-alanine</text>
        <dbReference type="Rhea" id="RHEA:20661"/>
        <dbReference type="ChEBI" id="CHEBI:15377"/>
        <dbReference type="ChEBI" id="CHEBI:57416"/>
        <dbReference type="ChEBI" id="CHEBI:57822"/>
        <dbReference type="EC" id="3.4.13.22"/>
    </reaction>
</comment>
<evidence type="ECO:0000256" key="5">
    <source>
        <dbReference type="ARBA" id="ARBA00022833"/>
    </source>
</evidence>
<keyword evidence="7 9" id="KW-0482">Metalloprotease</keyword>
<dbReference type="HAMAP" id="MF_01924">
    <property type="entry name" value="A_A_dipeptidase"/>
    <property type="match status" value="1"/>
</dbReference>
<gene>
    <name evidence="11" type="ORF">EKG35_05670</name>
</gene>
<dbReference type="Gene3D" id="3.30.1380.10">
    <property type="match status" value="1"/>
</dbReference>
<dbReference type="InterPro" id="IPR000755">
    <property type="entry name" value="A_A_dipeptidase"/>
</dbReference>
<feature type="site" description="Transition state stabilizer" evidence="9">
    <location>
        <position position="83"/>
    </location>
</feature>
<keyword evidence="3 9" id="KW-0479">Metal-binding</keyword>
<keyword evidence="5 9" id="KW-0862">Zinc</keyword>
<dbReference type="PIRSF" id="PIRSF026671">
    <property type="entry name" value="AA_dipeptidase"/>
    <property type="match status" value="1"/>
</dbReference>
<evidence type="ECO:0000256" key="1">
    <source>
        <dbReference type="ARBA" id="ARBA00001362"/>
    </source>
</evidence>
<dbReference type="EMBL" id="RXNR01000011">
    <property type="protein sequence ID" value="RTQ94503.1"/>
    <property type="molecule type" value="Genomic_DNA"/>
</dbReference>
<dbReference type="GO" id="GO:0071555">
    <property type="term" value="P:cell wall organization"/>
    <property type="evidence" value="ECO:0007669"/>
    <property type="project" value="UniProtKB-KW"/>
</dbReference>
<keyword evidence="4 9" id="KW-0378">Hydrolase</keyword>
<feature type="binding site" evidence="9">
    <location>
        <position position="203"/>
    </location>
    <ligand>
        <name>Zn(2+)</name>
        <dbReference type="ChEBI" id="CHEBI:29105"/>
        <note>catalytic</note>
    </ligand>
</feature>
<feature type="binding site" evidence="9">
    <location>
        <position position="130"/>
    </location>
    <ligand>
        <name>Zn(2+)</name>
        <dbReference type="ChEBI" id="CHEBI:29105"/>
        <note>catalytic</note>
    </ligand>
</feature>
<evidence type="ECO:0000313" key="12">
    <source>
        <dbReference type="Proteomes" id="UP000276349"/>
    </source>
</evidence>
<keyword evidence="2 9" id="KW-0645">Protease</keyword>
<dbReference type="PANTHER" id="PTHR43126:SF2">
    <property type="entry name" value="D-ALANYL-D-ALANINE DIPEPTIDASE"/>
    <property type="match status" value="1"/>
</dbReference>
<dbReference type="Pfam" id="PF01427">
    <property type="entry name" value="Peptidase_M15"/>
    <property type="match status" value="1"/>
</dbReference>
<dbReference type="Proteomes" id="UP000276349">
    <property type="component" value="Unassembled WGS sequence"/>
</dbReference>
<dbReference type="GO" id="GO:0008237">
    <property type="term" value="F:metallopeptidase activity"/>
    <property type="evidence" value="ECO:0007669"/>
    <property type="project" value="UniProtKB-KW"/>
</dbReference>
<reference evidence="11 12" key="1">
    <citation type="submission" date="2018-12" db="EMBL/GenBank/DDBJ databases">
        <authorList>
            <person name="Yu L."/>
        </authorList>
    </citation>
    <scope>NUCLEOTIDE SEQUENCE [LARGE SCALE GENOMIC DNA]</scope>
    <source>
        <strain evidence="11 12">S5H2222</strain>
    </source>
</reference>
<name>A0A431UV43_9BACI</name>
<evidence type="ECO:0000256" key="4">
    <source>
        <dbReference type="ARBA" id="ARBA00022801"/>
    </source>
</evidence>
<accession>A0A431UV43</accession>
<dbReference type="SUPFAM" id="SSF55166">
    <property type="entry name" value="Hedgehog/DD-peptidase"/>
    <property type="match status" value="1"/>
</dbReference>
<proteinExistence type="inferred from homology"/>
<keyword evidence="12" id="KW-1185">Reference proteome</keyword>
<dbReference type="OrthoDB" id="9801430at2"/>
<evidence type="ECO:0000256" key="2">
    <source>
        <dbReference type="ARBA" id="ARBA00022670"/>
    </source>
</evidence>
<sequence>MGGVCMDSECQKGSGVMTENEEPLISLTTVSTKKIKVFPYYFKHQIPGSINDCFLREGVVSKLLLVADNLPEDHYLVILDGWRSFETQTALYEMIKRQFETQFDNEAEVLQHLSQFVATPSKDPLTPPPHYTGGAVDLTIGTSNGWLNMGTSFDEFTEKAHSLYFEEKEQLTEEELQIRENRRLLRSLMESVGFRSNPEEWWHFDYGNARWAEGTSRTVIYFGIELNFKGEN</sequence>
<comment type="similarity">
    <text evidence="9 10">Belongs to the peptidase M15D family.</text>
</comment>
<evidence type="ECO:0000256" key="3">
    <source>
        <dbReference type="ARBA" id="ARBA00022723"/>
    </source>
</evidence>